<dbReference type="PANTHER" id="PTHR10981">
    <property type="entry name" value="BATTENIN"/>
    <property type="match status" value="1"/>
</dbReference>
<keyword evidence="10" id="KW-1185">Reference proteome</keyword>
<dbReference type="GO" id="GO:0005773">
    <property type="term" value="C:vacuole"/>
    <property type="evidence" value="ECO:0007669"/>
    <property type="project" value="TreeGrafter"/>
</dbReference>
<dbReference type="Pfam" id="PF02487">
    <property type="entry name" value="CLN3"/>
    <property type="match status" value="2"/>
</dbReference>
<dbReference type="EMBL" id="BLLK01000062">
    <property type="protein sequence ID" value="GFH58837.1"/>
    <property type="molecule type" value="Genomic_DNA"/>
</dbReference>
<sequence>MINRTTVAFFFMGILNNLGFVIMLAGAKHISEGGTALVFISNTLPGLICKLTSPYWFDRVSYFHRFKAASILFSLSFIVVGVFSRLGEGDDSNDLSFSVVMQLLGVALGSTAGSLGEASLLALGGKADSYGVGELENFSDSDDDDNNQREGGEVPEDDEGHLGEESQSTEKSLCIAAFSSGTGLAGVAGFGYIYLFTHIFHFSLSDALFIALLFPFLYWKVFKLSLLEYTVNDYDDNETTALSRQQFSNNNTHLEVFDESSTTDDFTDNPNTRNENQIFSIDSGSFSDDGAAATQEDDNTPIQNMSFMERFRTVLSLWPYMIPLFVVYFSEYALQSGVWVSIGFPVDDEHQRSSFYIAGNWMYQAGVFISRSSGAFFIFPMWVLWLMPFLQVLNLVVFYIIAVHHYIYNQILFVGCFYAGLLGGAVYVHGYGRISKDIPLAKREFALASASVADSFGIILADFCGLFIQSCLYQANNISGAVVSCPI</sequence>
<reference evidence="9 10" key="1">
    <citation type="journal article" date="2021" name="Sci. Rep.">
        <title>The genome of the diatom Chaetoceros tenuissimus carries an ancient integrated fragment of an extant virus.</title>
        <authorList>
            <person name="Hongo Y."/>
            <person name="Kimura K."/>
            <person name="Takaki Y."/>
            <person name="Yoshida Y."/>
            <person name="Baba S."/>
            <person name="Kobayashi G."/>
            <person name="Nagasaki K."/>
            <person name="Hano T."/>
            <person name="Tomaru Y."/>
        </authorList>
    </citation>
    <scope>NUCLEOTIDE SEQUENCE [LARGE SCALE GENOMIC DNA]</scope>
    <source>
        <strain evidence="9 10">NIES-3715</strain>
    </source>
</reference>
<dbReference type="GO" id="GO:0051453">
    <property type="term" value="P:regulation of intracellular pH"/>
    <property type="evidence" value="ECO:0007669"/>
    <property type="project" value="TreeGrafter"/>
</dbReference>
<keyword evidence="6 7" id="KW-0472">Membrane</keyword>
<evidence type="ECO:0000256" key="3">
    <source>
        <dbReference type="ARBA" id="ARBA00022448"/>
    </source>
</evidence>
<feature type="transmembrane region" description="Helical" evidence="7">
    <location>
        <begin position="407"/>
        <end position="428"/>
    </location>
</feature>
<dbReference type="GO" id="GO:0012505">
    <property type="term" value="C:endomembrane system"/>
    <property type="evidence" value="ECO:0007669"/>
    <property type="project" value="UniProtKB-SubCell"/>
</dbReference>
<evidence type="ECO:0000256" key="7">
    <source>
        <dbReference type="RuleBase" id="RU361113"/>
    </source>
</evidence>
<evidence type="ECO:0000256" key="5">
    <source>
        <dbReference type="ARBA" id="ARBA00022989"/>
    </source>
</evidence>
<feature type="transmembrane region" description="Helical" evidence="7">
    <location>
        <begin position="99"/>
        <end position="123"/>
    </location>
</feature>
<evidence type="ECO:0000256" key="2">
    <source>
        <dbReference type="ARBA" id="ARBA00007467"/>
    </source>
</evidence>
<feature type="transmembrane region" description="Helical" evidence="7">
    <location>
        <begin position="69"/>
        <end position="87"/>
    </location>
</feature>
<accession>A0AAD3D7E9</accession>
<feature type="transmembrane region" description="Helical" evidence="7">
    <location>
        <begin position="382"/>
        <end position="401"/>
    </location>
</feature>
<evidence type="ECO:0000256" key="1">
    <source>
        <dbReference type="ARBA" id="ARBA00004127"/>
    </source>
</evidence>
<evidence type="ECO:0000256" key="8">
    <source>
        <dbReference type="SAM" id="MobiDB-lite"/>
    </source>
</evidence>
<dbReference type="AlphaFoldDB" id="A0AAD3D7E9"/>
<gene>
    <name evidence="9" type="ORF">CTEN210_15313</name>
</gene>
<comment type="similarity">
    <text evidence="2 7">Belongs to the battenin family.</text>
</comment>
<name>A0AAD3D7E9_9STRA</name>
<organism evidence="9 10">
    <name type="scientific">Chaetoceros tenuissimus</name>
    <dbReference type="NCBI Taxonomy" id="426638"/>
    <lineage>
        <taxon>Eukaryota</taxon>
        <taxon>Sar</taxon>
        <taxon>Stramenopiles</taxon>
        <taxon>Ochrophyta</taxon>
        <taxon>Bacillariophyta</taxon>
        <taxon>Coscinodiscophyceae</taxon>
        <taxon>Chaetocerotophycidae</taxon>
        <taxon>Chaetocerotales</taxon>
        <taxon>Chaetocerotaceae</taxon>
        <taxon>Chaetoceros</taxon>
    </lineage>
</organism>
<evidence type="ECO:0000256" key="6">
    <source>
        <dbReference type="ARBA" id="ARBA00023136"/>
    </source>
</evidence>
<dbReference type="PANTHER" id="PTHR10981:SF0">
    <property type="entry name" value="BATTENIN"/>
    <property type="match status" value="1"/>
</dbReference>
<dbReference type="SUPFAM" id="SSF103473">
    <property type="entry name" value="MFS general substrate transporter"/>
    <property type="match status" value="1"/>
</dbReference>
<evidence type="ECO:0008006" key="11">
    <source>
        <dbReference type="Google" id="ProtNLM"/>
    </source>
</evidence>
<keyword evidence="4 7" id="KW-0812">Transmembrane</keyword>
<feature type="transmembrane region" description="Helical" evidence="7">
    <location>
        <begin position="7"/>
        <end position="30"/>
    </location>
</feature>
<feature type="region of interest" description="Disordered" evidence="8">
    <location>
        <begin position="136"/>
        <end position="166"/>
    </location>
</feature>
<feature type="transmembrane region" description="Helical" evidence="7">
    <location>
        <begin position="314"/>
        <end position="334"/>
    </location>
</feature>
<comment type="caution">
    <text evidence="9">The sequence shown here is derived from an EMBL/GenBank/DDBJ whole genome shotgun (WGS) entry which is preliminary data.</text>
</comment>
<dbReference type="PRINTS" id="PR01315">
    <property type="entry name" value="BATTENIN"/>
</dbReference>
<dbReference type="InterPro" id="IPR036259">
    <property type="entry name" value="MFS_trans_sf"/>
</dbReference>
<feature type="transmembrane region" description="Helical" evidence="7">
    <location>
        <begin position="199"/>
        <end position="219"/>
    </location>
</feature>
<evidence type="ECO:0000256" key="4">
    <source>
        <dbReference type="ARBA" id="ARBA00022692"/>
    </source>
</evidence>
<protein>
    <recommendedName>
        <fullName evidence="11">Battenin</fullName>
    </recommendedName>
</protein>
<dbReference type="InterPro" id="IPR003492">
    <property type="entry name" value="Battenin_disease_Cln3"/>
</dbReference>
<evidence type="ECO:0000313" key="10">
    <source>
        <dbReference type="Proteomes" id="UP001054902"/>
    </source>
</evidence>
<keyword evidence="3" id="KW-0813">Transport</keyword>
<proteinExistence type="inferred from homology"/>
<feature type="transmembrane region" description="Helical" evidence="7">
    <location>
        <begin position="173"/>
        <end position="193"/>
    </location>
</feature>
<dbReference type="Proteomes" id="UP001054902">
    <property type="component" value="Unassembled WGS sequence"/>
</dbReference>
<feature type="transmembrane region" description="Helical" evidence="7">
    <location>
        <begin position="36"/>
        <end position="57"/>
    </location>
</feature>
<comment type="subcellular location">
    <subcellularLocation>
        <location evidence="1">Endomembrane system</location>
        <topology evidence="1">Multi-pass membrane protein</topology>
    </subcellularLocation>
</comment>
<evidence type="ECO:0000313" key="9">
    <source>
        <dbReference type="EMBL" id="GFH58837.1"/>
    </source>
</evidence>
<keyword evidence="5 7" id="KW-1133">Transmembrane helix</keyword>
<dbReference type="GO" id="GO:0016020">
    <property type="term" value="C:membrane"/>
    <property type="evidence" value="ECO:0007669"/>
    <property type="project" value="UniProtKB-UniRule"/>
</dbReference>